<dbReference type="Proteomes" id="UP000009888">
    <property type="component" value="Unassembled WGS sequence"/>
</dbReference>
<proteinExistence type="inferred from homology"/>
<comment type="similarity">
    <text evidence="1 5">Belongs to the flavin oxidoreductase frp family.</text>
</comment>
<keyword evidence="3 5" id="KW-0288">FMN</keyword>
<dbReference type="STRING" id="202789.GCA_001457435_00069"/>
<keyword evidence="4 5" id="KW-0560">Oxidoreductase</keyword>
<keyword evidence="8" id="KW-1185">Reference proteome</keyword>
<dbReference type="AlphaFoldDB" id="K9EY93"/>
<gene>
    <name evidence="7" type="ORF">HMPREF9233_00005</name>
</gene>
<dbReference type="Gene3D" id="3.40.109.10">
    <property type="entry name" value="NADH Oxidase"/>
    <property type="match status" value="1"/>
</dbReference>
<dbReference type="InterPro" id="IPR029479">
    <property type="entry name" value="Nitroreductase"/>
</dbReference>
<evidence type="ECO:0000256" key="5">
    <source>
        <dbReference type="PIRNR" id="PIRNR005426"/>
    </source>
</evidence>
<dbReference type="PATRIC" id="fig|883066.3.peg.4"/>
<evidence type="ECO:0000256" key="4">
    <source>
        <dbReference type="ARBA" id="ARBA00023002"/>
    </source>
</evidence>
<keyword evidence="2 5" id="KW-0285">Flavoprotein</keyword>
<dbReference type="RefSeq" id="WP_007000223.1">
    <property type="nucleotide sequence ID" value="NZ_JH992955.1"/>
</dbReference>
<organism evidence="7 8">
    <name type="scientific">Actinobaculum massiliense ACS-171-V-Col2</name>
    <dbReference type="NCBI Taxonomy" id="883066"/>
    <lineage>
        <taxon>Bacteria</taxon>
        <taxon>Bacillati</taxon>
        <taxon>Actinomycetota</taxon>
        <taxon>Actinomycetes</taxon>
        <taxon>Actinomycetales</taxon>
        <taxon>Actinomycetaceae</taxon>
        <taxon>Actinobaculum</taxon>
    </lineage>
</organism>
<dbReference type="InterPro" id="IPR016446">
    <property type="entry name" value="Flavin_OxRdtase_Frp"/>
</dbReference>
<dbReference type="GO" id="GO:0016491">
    <property type="term" value="F:oxidoreductase activity"/>
    <property type="evidence" value="ECO:0007669"/>
    <property type="project" value="UniProtKB-UniRule"/>
</dbReference>
<dbReference type="SUPFAM" id="SSF55469">
    <property type="entry name" value="FMN-dependent nitroreductase-like"/>
    <property type="match status" value="1"/>
</dbReference>
<evidence type="ECO:0000313" key="8">
    <source>
        <dbReference type="Proteomes" id="UP000009888"/>
    </source>
</evidence>
<feature type="domain" description="Nitroreductase" evidence="6">
    <location>
        <begin position="13"/>
        <end position="165"/>
    </location>
</feature>
<dbReference type="EMBL" id="AGWL01000001">
    <property type="protein sequence ID" value="EKU95917.1"/>
    <property type="molecule type" value="Genomic_DNA"/>
</dbReference>
<dbReference type="PANTHER" id="PTHR43425">
    <property type="entry name" value="OXYGEN-INSENSITIVE NADPH NITROREDUCTASE"/>
    <property type="match status" value="1"/>
</dbReference>
<evidence type="ECO:0000256" key="3">
    <source>
        <dbReference type="ARBA" id="ARBA00022643"/>
    </source>
</evidence>
<evidence type="ECO:0000256" key="1">
    <source>
        <dbReference type="ARBA" id="ARBA00008366"/>
    </source>
</evidence>
<comment type="caution">
    <text evidence="7">The sequence shown here is derived from an EMBL/GenBank/DDBJ whole genome shotgun (WGS) entry which is preliminary data.</text>
</comment>
<evidence type="ECO:0000259" key="6">
    <source>
        <dbReference type="Pfam" id="PF00881"/>
    </source>
</evidence>
<dbReference type="InterPro" id="IPR000415">
    <property type="entry name" value="Nitroreductase-like"/>
</dbReference>
<evidence type="ECO:0000256" key="2">
    <source>
        <dbReference type="ARBA" id="ARBA00022630"/>
    </source>
</evidence>
<dbReference type="PANTHER" id="PTHR43425:SF2">
    <property type="entry name" value="OXYGEN-INSENSITIVE NADPH NITROREDUCTASE"/>
    <property type="match status" value="1"/>
</dbReference>
<evidence type="ECO:0000313" key="7">
    <source>
        <dbReference type="EMBL" id="EKU95917.1"/>
    </source>
</evidence>
<dbReference type="eggNOG" id="COG0778">
    <property type="taxonomic scope" value="Bacteria"/>
</dbReference>
<reference evidence="7 8" key="1">
    <citation type="submission" date="2012-09" db="EMBL/GenBank/DDBJ databases">
        <title>The Genome Sequence of Actinobaculum massiliae ACS-171-V-COL2.</title>
        <authorList>
            <consortium name="The Broad Institute Genome Sequencing Platform"/>
            <person name="Earl A."/>
            <person name="Ward D."/>
            <person name="Feldgarden M."/>
            <person name="Gevers D."/>
            <person name="Saerens B."/>
            <person name="Vaneechoutte M."/>
            <person name="Walker B."/>
            <person name="Young S.K."/>
            <person name="Zeng Q."/>
            <person name="Gargeya S."/>
            <person name="Fitzgerald M."/>
            <person name="Haas B."/>
            <person name="Abouelleil A."/>
            <person name="Alvarado L."/>
            <person name="Arachchi H.M."/>
            <person name="Berlin A."/>
            <person name="Chapman S.B."/>
            <person name="Goldberg J."/>
            <person name="Griggs A."/>
            <person name="Gujja S."/>
            <person name="Hansen M."/>
            <person name="Howarth C."/>
            <person name="Imamovic A."/>
            <person name="Larimer J."/>
            <person name="McCowen C."/>
            <person name="Montmayeur A."/>
            <person name="Murphy C."/>
            <person name="Neiman D."/>
            <person name="Pearson M."/>
            <person name="Priest M."/>
            <person name="Roberts A."/>
            <person name="Saif S."/>
            <person name="Shea T."/>
            <person name="Sisk P."/>
            <person name="Sykes S."/>
            <person name="Wortman J."/>
            <person name="Nusbaum C."/>
            <person name="Birren B."/>
        </authorList>
    </citation>
    <scope>NUCLEOTIDE SEQUENCE [LARGE SCALE GENOMIC DNA]</scope>
    <source>
        <strain evidence="8">ACS-171-V-Col2</strain>
    </source>
</reference>
<name>K9EY93_9ACTO</name>
<accession>K9EY93</accession>
<keyword evidence="5" id="KW-0521">NADP</keyword>
<dbReference type="PIRSF" id="PIRSF005426">
    <property type="entry name" value="Frp"/>
    <property type="match status" value="1"/>
</dbReference>
<dbReference type="Pfam" id="PF00881">
    <property type="entry name" value="Nitroreductase"/>
    <property type="match status" value="1"/>
</dbReference>
<dbReference type="HOGENOM" id="CLU_070764_0_2_11"/>
<sequence length="252" mass="27807">MDTNETIAKQLDHRTIRQFTDEPIPVATLQALEAVANRTATSQGLQHSSVIRITDQTVAEKIAQVSTQQYIAEAPELWIFVVDTRGAWKIAREKGHSGQAATSYDAFTAAFTDACLMAQNVAVAAESLGLGTCFIGSIGNDTEKVLEALQMPELTYPVLALIMGYPAEKPELKPRMPAKLRIYENSYEEPESWSAALADYDARRAEWVDTRYGKPVGPFTDDIARRMDSIPARREENLRVIAAQGFDVAVAE</sequence>
<protein>
    <recommendedName>
        <fullName evidence="6">Nitroreductase domain-containing protein</fullName>
    </recommendedName>
</protein>